<dbReference type="InterPro" id="IPR036390">
    <property type="entry name" value="WH_DNA-bd_sf"/>
</dbReference>
<protein>
    <submittedName>
        <fullName evidence="8">Fur family transcriptional regulator, zinc uptake regulator</fullName>
    </submittedName>
</protein>
<dbReference type="STRING" id="1077947.SAMN05216227_104122"/>
<dbReference type="Proteomes" id="UP000183002">
    <property type="component" value="Unassembled WGS sequence"/>
</dbReference>
<dbReference type="OrthoDB" id="9801127at2"/>
<dbReference type="Gene3D" id="1.10.10.10">
    <property type="entry name" value="Winged helix-like DNA-binding domain superfamily/Winged helix DNA-binding domain"/>
    <property type="match status" value="1"/>
</dbReference>
<dbReference type="PANTHER" id="PTHR33202">
    <property type="entry name" value="ZINC UPTAKE REGULATION PROTEIN"/>
    <property type="match status" value="1"/>
</dbReference>
<keyword evidence="6" id="KW-0804">Transcription</keyword>
<keyword evidence="2" id="KW-0678">Repressor</keyword>
<comment type="cofactor">
    <cofactor evidence="7">
        <name>Zn(2+)</name>
        <dbReference type="ChEBI" id="CHEBI:29105"/>
    </cofactor>
    <text evidence="7">Binds 1 zinc ion per subunit.</text>
</comment>
<evidence type="ECO:0000313" key="9">
    <source>
        <dbReference type="Proteomes" id="UP000183002"/>
    </source>
</evidence>
<evidence type="ECO:0000256" key="5">
    <source>
        <dbReference type="ARBA" id="ARBA00023125"/>
    </source>
</evidence>
<dbReference type="AlphaFoldDB" id="A0A1H8LF59"/>
<dbReference type="InterPro" id="IPR036388">
    <property type="entry name" value="WH-like_DNA-bd_sf"/>
</dbReference>
<evidence type="ECO:0000256" key="4">
    <source>
        <dbReference type="ARBA" id="ARBA00023015"/>
    </source>
</evidence>
<keyword evidence="4" id="KW-0805">Transcription regulation</keyword>
<gene>
    <name evidence="8" type="ORF">SAMN05216227_104122</name>
</gene>
<keyword evidence="7" id="KW-0479">Metal-binding</keyword>
<feature type="binding site" evidence="7">
    <location>
        <position position="92"/>
    </location>
    <ligand>
        <name>Zn(2+)</name>
        <dbReference type="ChEBI" id="CHEBI:29105"/>
    </ligand>
</feature>
<dbReference type="SUPFAM" id="SSF46785">
    <property type="entry name" value="Winged helix' DNA-binding domain"/>
    <property type="match status" value="1"/>
</dbReference>
<keyword evidence="5" id="KW-0238">DNA-binding</keyword>
<dbReference type="Pfam" id="PF01475">
    <property type="entry name" value="FUR"/>
    <property type="match status" value="1"/>
</dbReference>
<dbReference type="GO" id="GO:1900376">
    <property type="term" value="P:regulation of secondary metabolite biosynthetic process"/>
    <property type="evidence" value="ECO:0007669"/>
    <property type="project" value="TreeGrafter"/>
</dbReference>
<proteinExistence type="inferred from homology"/>
<dbReference type="RefSeq" id="WP_082224815.1">
    <property type="nucleotide sequence ID" value="NZ_FOCO01000041.1"/>
</dbReference>
<feature type="binding site" evidence="7">
    <location>
        <position position="135"/>
    </location>
    <ligand>
        <name>Zn(2+)</name>
        <dbReference type="ChEBI" id="CHEBI:29105"/>
    </ligand>
</feature>
<dbReference type="EMBL" id="FOCO01000041">
    <property type="protein sequence ID" value="SEO03689.1"/>
    <property type="molecule type" value="Genomic_DNA"/>
</dbReference>
<sequence length="145" mass="15781">MSRKTPDPMVPPVESENDRMVLDVIRTANGPLAAYDILERLRPSRPKIAPPTVYRALEHLIRDGRVRRIESLNAYLSAGQDSAGHSVVFAICDDCGRVQERHADAAVGRLTKALSVEGFKPTRPVIEMHGRCGDCDGLHAAGGKA</sequence>
<keyword evidence="3 7" id="KW-0862">Zinc</keyword>
<feature type="binding site" evidence="7">
    <location>
        <position position="95"/>
    </location>
    <ligand>
        <name>Zn(2+)</name>
        <dbReference type="ChEBI" id="CHEBI:29105"/>
    </ligand>
</feature>
<organism evidence="8 9">
    <name type="scientific">Pseudorhodobacter antarcticus</name>
    <dbReference type="NCBI Taxonomy" id="1077947"/>
    <lineage>
        <taxon>Bacteria</taxon>
        <taxon>Pseudomonadati</taxon>
        <taxon>Pseudomonadota</taxon>
        <taxon>Alphaproteobacteria</taxon>
        <taxon>Rhodobacterales</taxon>
        <taxon>Paracoccaceae</taxon>
        <taxon>Pseudorhodobacter</taxon>
    </lineage>
</organism>
<dbReference type="PANTHER" id="PTHR33202:SF6">
    <property type="entry name" value="ZINC UPTAKE REGULATION PROTEIN"/>
    <property type="match status" value="1"/>
</dbReference>
<evidence type="ECO:0000256" key="3">
    <source>
        <dbReference type="ARBA" id="ARBA00022833"/>
    </source>
</evidence>
<evidence type="ECO:0000256" key="7">
    <source>
        <dbReference type="PIRSR" id="PIRSR602481-1"/>
    </source>
</evidence>
<feature type="binding site" evidence="7">
    <location>
        <position position="132"/>
    </location>
    <ligand>
        <name>Zn(2+)</name>
        <dbReference type="ChEBI" id="CHEBI:29105"/>
    </ligand>
</feature>
<evidence type="ECO:0000256" key="6">
    <source>
        <dbReference type="ARBA" id="ARBA00023163"/>
    </source>
</evidence>
<dbReference type="Gene3D" id="3.30.1490.190">
    <property type="match status" value="1"/>
</dbReference>
<name>A0A1H8LF59_9RHOB</name>
<accession>A0A1H8LF59</accession>
<comment type="similarity">
    <text evidence="1">Belongs to the Fur family.</text>
</comment>
<dbReference type="GO" id="GO:0008270">
    <property type="term" value="F:zinc ion binding"/>
    <property type="evidence" value="ECO:0007669"/>
    <property type="project" value="TreeGrafter"/>
</dbReference>
<dbReference type="GO" id="GO:0000976">
    <property type="term" value="F:transcription cis-regulatory region binding"/>
    <property type="evidence" value="ECO:0007669"/>
    <property type="project" value="TreeGrafter"/>
</dbReference>
<dbReference type="GO" id="GO:0003700">
    <property type="term" value="F:DNA-binding transcription factor activity"/>
    <property type="evidence" value="ECO:0007669"/>
    <property type="project" value="InterPro"/>
</dbReference>
<evidence type="ECO:0000256" key="2">
    <source>
        <dbReference type="ARBA" id="ARBA00022491"/>
    </source>
</evidence>
<dbReference type="InterPro" id="IPR002481">
    <property type="entry name" value="FUR"/>
</dbReference>
<dbReference type="InterPro" id="IPR043135">
    <property type="entry name" value="Fur_C"/>
</dbReference>
<keyword evidence="9" id="KW-1185">Reference proteome</keyword>
<reference evidence="8 9" key="1">
    <citation type="submission" date="2016-10" db="EMBL/GenBank/DDBJ databases">
        <authorList>
            <person name="de Groot N.N."/>
        </authorList>
    </citation>
    <scope>NUCLEOTIDE SEQUENCE [LARGE SCALE GENOMIC DNA]</scope>
    <source>
        <strain evidence="8 9">CGMCC 1.10836</strain>
    </source>
</reference>
<dbReference type="GO" id="GO:0005829">
    <property type="term" value="C:cytosol"/>
    <property type="evidence" value="ECO:0007669"/>
    <property type="project" value="TreeGrafter"/>
</dbReference>
<evidence type="ECO:0000313" key="8">
    <source>
        <dbReference type="EMBL" id="SEO03689.1"/>
    </source>
</evidence>
<dbReference type="GO" id="GO:0045892">
    <property type="term" value="P:negative regulation of DNA-templated transcription"/>
    <property type="evidence" value="ECO:0007669"/>
    <property type="project" value="TreeGrafter"/>
</dbReference>
<evidence type="ECO:0000256" key="1">
    <source>
        <dbReference type="ARBA" id="ARBA00007957"/>
    </source>
</evidence>